<evidence type="ECO:0000313" key="5">
    <source>
        <dbReference type="EMBL" id="PXX46574.1"/>
    </source>
</evidence>
<feature type="modified residue" description="4-aspartylphosphate" evidence="2">
    <location>
        <position position="59"/>
    </location>
</feature>
<evidence type="ECO:0000259" key="3">
    <source>
        <dbReference type="PROSITE" id="PS50110"/>
    </source>
</evidence>
<organism evidence="5 6">
    <name type="scientific">Undibacterium pigrum</name>
    <dbReference type="NCBI Taxonomy" id="401470"/>
    <lineage>
        <taxon>Bacteria</taxon>
        <taxon>Pseudomonadati</taxon>
        <taxon>Pseudomonadota</taxon>
        <taxon>Betaproteobacteria</taxon>
        <taxon>Burkholderiales</taxon>
        <taxon>Oxalobacteraceae</taxon>
        <taxon>Undibacterium</taxon>
    </lineage>
</organism>
<dbReference type="Gene3D" id="2.40.50.1020">
    <property type="entry name" value="LytTr DNA-binding domain"/>
    <property type="match status" value="1"/>
</dbReference>
<dbReference type="GO" id="GO:0032993">
    <property type="term" value="C:protein-DNA complex"/>
    <property type="evidence" value="ECO:0007669"/>
    <property type="project" value="TreeGrafter"/>
</dbReference>
<dbReference type="SMART" id="SM00850">
    <property type="entry name" value="LytTR"/>
    <property type="match status" value="1"/>
</dbReference>
<keyword evidence="6" id="KW-1185">Reference proteome</keyword>
<dbReference type="Proteomes" id="UP000247792">
    <property type="component" value="Unassembled WGS sequence"/>
</dbReference>
<dbReference type="Pfam" id="PF00072">
    <property type="entry name" value="Response_reg"/>
    <property type="match status" value="1"/>
</dbReference>
<comment type="caution">
    <text evidence="5">The sequence shown here is derived from an EMBL/GenBank/DDBJ whole genome shotgun (WGS) entry which is preliminary data.</text>
</comment>
<evidence type="ECO:0000313" key="6">
    <source>
        <dbReference type="Proteomes" id="UP000247792"/>
    </source>
</evidence>
<dbReference type="InterPro" id="IPR039420">
    <property type="entry name" value="WalR-like"/>
</dbReference>
<dbReference type="InterPro" id="IPR011006">
    <property type="entry name" value="CheY-like_superfamily"/>
</dbReference>
<dbReference type="GO" id="GO:0006355">
    <property type="term" value="P:regulation of DNA-templated transcription"/>
    <property type="evidence" value="ECO:0007669"/>
    <property type="project" value="TreeGrafter"/>
</dbReference>
<keyword evidence="1" id="KW-0238">DNA-binding</keyword>
<dbReference type="InterPro" id="IPR007492">
    <property type="entry name" value="LytTR_DNA-bd_dom"/>
</dbReference>
<protein>
    <submittedName>
        <fullName evidence="5">LytTR family two component transcriptional regulator</fullName>
    </submittedName>
</protein>
<keyword evidence="2" id="KW-0597">Phosphoprotein</keyword>
<dbReference type="GO" id="GO:0000976">
    <property type="term" value="F:transcription cis-regulatory region binding"/>
    <property type="evidence" value="ECO:0007669"/>
    <property type="project" value="TreeGrafter"/>
</dbReference>
<feature type="domain" description="HTH LytTR-type" evidence="4">
    <location>
        <begin position="150"/>
        <end position="222"/>
    </location>
</feature>
<dbReference type="GO" id="GO:0005829">
    <property type="term" value="C:cytosol"/>
    <property type="evidence" value="ECO:0007669"/>
    <property type="project" value="TreeGrafter"/>
</dbReference>
<dbReference type="PANTHER" id="PTHR48111">
    <property type="entry name" value="REGULATOR OF RPOS"/>
    <property type="match status" value="1"/>
</dbReference>
<name>A0A318JZV6_9BURK</name>
<dbReference type="PROSITE" id="PS50110">
    <property type="entry name" value="RESPONSE_REGULATORY"/>
    <property type="match status" value="1"/>
</dbReference>
<dbReference type="AlphaFoldDB" id="A0A318JZV6"/>
<evidence type="ECO:0000256" key="2">
    <source>
        <dbReference type="PROSITE-ProRule" id="PRU00169"/>
    </source>
</evidence>
<evidence type="ECO:0000259" key="4">
    <source>
        <dbReference type="PROSITE" id="PS50930"/>
    </source>
</evidence>
<gene>
    <name evidence="5" type="ORF">DFR42_101143</name>
</gene>
<dbReference type="Pfam" id="PF04397">
    <property type="entry name" value="LytTR"/>
    <property type="match status" value="1"/>
</dbReference>
<evidence type="ECO:0000256" key="1">
    <source>
        <dbReference type="ARBA" id="ARBA00023125"/>
    </source>
</evidence>
<dbReference type="SUPFAM" id="SSF52172">
    <property type="entry name" value="CheY-like"/>
    <property type="match status" value="1"/>
</dbReference>
<sequence length="266" mass="29902">MMTPRILIVDDEAPARQRLMTLLTDIQAECPVTVVGEAENAMLALEKIDSLHPEIVLLDVQMPGMNGIELAYHLAQHQASVRPPAIIFVTAYDEFAVKAFEVHALDYLMKPVRASRLVDALQRACEKVKVQHRLPETIAADAHCAKRKHFSVLERGRILLVPVTDVLFLKAEQKYVTLHTAQREYLLEESLTSIELELGDFLIRVHRNALVARAAIHGVERAVQVVDTDGSQEKVSESWQVIVTGCTERLPISRRQWPAIKALVRV</sequence>
<dbReference type="EMBL" id="QJKB01000001">
    <property type="protein sequence ID" value="PXX46574.1"/>
    <property type="molecule type" value="Genomic_DNA"/>
</dbReference>
<dbReference type="PANTHER" id="PTHR48111:SF3">
    <property type="entry name" value="TRANSCRIPTIONAL REGULATORY PROTEIN BTSR"/>
    <property type="match status" value="1"/>
</dbReference>
<dbReference type="SMART" id="SM00448">
    <property type="entry name" value="REC"/>
    <property type="match status" value="1"/>
</dbReference>
<dbReference type="PROSITE" id="PS50930">
    <property type="entry name" value="HTH_LYTTR"/>
    <property type="match status" value="1"/>
</dbReference>
<reference evidence="5 6" key="1">
    <citation type="submission" date="2018-05" db="EMBL/GenBank/DDBJ databases">
        <title>Genomic Encyclopedia of Type Strains, Phase IV (KMG-IV): sequencing the most valuable type-strain genomes for metagenomic binning, comparative biology and taxonomic classification.</title>
        <authorList>
            <person name="Goeker M."/>
        </authorList>
    </citation>
    <scope>NUCLEOTIDE SEQUENCE [LARGE SCALE GENOMIC DNA]</scope>
    <source>
        <strain evidence="5 6">DSM 19792</strain>
    </source>
</reference>
<dbReference type="Gene3D" id="3.40.50.2300">
    <property type="match status" value="1"/>
</dbReference>
<dbReference type="GO" id="GO:0000156">
    <property type="term" value="F:phosphorelay response regulator activity"/>
    <property type="evidence" value="ECO:0007669"/>
    <property type="project" value="TreeGrafter"/>
</dbReference>
<feature type="domain" description="Response regulatory" evidence="3">
    <location>
        <begin position="5"/>
        <end position="125"/>
    </location>
</feature>
<proteinExistence type="predicted"/>
<accession>A0A318JZV6</accession>
<dbReference type="InterPro" id="IPR001789">
    <property type="entry name" value="Sig_transdc_resp-reg_receiver"/>
</dbReference>